<dbReference type="GeneID" id="25261784"/>
<dbReference type="InterPro" id="IPR008979">
    <property type="entry name" value="Galactose-bd-like_sf"/>
</dbReference>
<protein>
    <submittedName>
        <fullName evidence="6">DUF1000-domain-containing protein</fullName>
    </submittedName>
</protein>
<feature type="region of interest" description="Disordered" evidence="3">
    <location>
        <begin position="745"/>
        <end position="822"/>
    </location>
</feature>
<dbReference type="PANTHER" id="PTHR46115">
    <property type="entry name" value="THIOREDOXIN-LIKE PROTEIN 1"/>
    <property type="match status" value="1"/>
</dbReference>
<dbReference type="PROSITE" id="PS00194">
    <property type="entry name" value="THIOREDOXIN_1"/>
    <property type="match status" value="1"/>
</dbReference>
<dbReference type="InterPro" id="IPR010400">
    <property type="entry name" value="PITH_dom"/>
</dbReference>
<proteinExistence type="predicted"/>
<feature type="compositionally biased region" description="Low complexity" evidence="3">
    <location>
        <begin position="387"/>
        <end position="398"/>
    </location>
</feature>
<dbReference type="SUPFAM" id="SSF52833">
    <property type="entry name" value="Thioredoxin-like"/>
    <property type="match status" value="1"/>
</dbReference>
<dbReference type="Gene3D" id="2.60.120.470">
    <property type="entry name" value="PITH domain"/>
    <property type="match status" value="1"/>
</dbReference>
<evidence type="ECO:0000259" key="5">
    <source>
        <dbReference type="PROSITE" id="PS51532"/>
    </source>
</evidence>
<dbReference type="PROSITE" id="PS51352">
    <property type="entry name" value="THIOREDOXIN_2"/>
    <property type="match status" value="1"/>
</dbReference>
<feature type="domain" description="Thioredoxin" evidence="4">
    <location>
        <begin position="1"/>
        <end position="85"/>
    </location>
</feature>
<feature type="region of interest" description="Disordered" evidence="3">
    <location>
        <begin position="334"/>
        <end position="404"/>
    </location>
</feature>
<feature type="region of interest" description="Disordered" evidence="3">
    <location>
        <begin position="89"/>
        <end position="123"/>
    </location>
</feature>
<comment type="caution">
    <text evidence="6">The sequence shown here is derived from an EMBL/GenBank/DDBJ whole genome shotgun (WGS) entry which is preliminary data.</text>
</comment>
<reference evidence="6 7" key="1">
    <citation type="submission" date="2014-05" db="EMBL/GenBank/DDBJ databases">
        <title>Draft genome sequence of a rare smut relative, Tilletiaria anomala UBC 951.</title>
        <authorList>
            <consortium name="DOE Joint Genome Institute"/>
            <person name="Toome M."/>
            <person name="Kuo A."/>
            <person name="Henrissat B."/>
            <person name="Lipzen A."/>
            <person name="Tritt A."/>
            <person name="Yoshinaga Y."/>
            <person name="Zane M."/>
            <person name="Barry K."/>
            <person name="Grigoriev I.V."/>
            <person name="Spatafora J.W."/>
            <person name="Aimea M.C."/>
        </authorList>
    </citation>
    <scope>NUCLEOTIDE SEQUENCE [LARGE SCALE GENOMIC DNA]</scope>
    <source>
        <strain evidence="6 7">UBC 951</strain>
    </source>
</reference>
<evidence type="ECO:0000313" key="7">
    <source>
        <dbReference type="Proteomes" id="UP000027361"/>
    </source>
</evidence>
<organism evidence="6 7">
    <name type="scientific">Tilletiaria anomala (strain ATCC 24038 / CBS 436.72 / UBC 951)</name>
    <dbReference type="NCBI Taxonomy" id="1037660"/>
    <lineage>
        <taxon>Eukaryota</taxon>
        <taxon>Fungi</taxon>
        <taxon>Dikarya</taxon>
        <taxon>Basidiomycota</taxon>
        <taxon>Ustilaginomycotina</taxon>
        <taxon>Exobasidiomycetes</taxon>
        <taxon>Georgefischeriales</taxon>
        <taxon>Tilletiariaceae</taxon>
        <taxon>Tilletiaria</taxon>
    </lineage>
</organism>
<dbReference type="Pfam" id="PF06201">
    <property type="entry name" value="PITH"/>
    <property type="match status" value="1"/>
</dbReference>
<feature type="compositionally biased region" description="Gly residues" evidence="3">
    <location>
        <begin position="758"/>
        <end position="767"/>
    </location>
</feature>
<feature type="compositionally biased region" description="Gly residues" evidence="3">
    <location>
        <begin position="89"/>
        <end position="117"/>
    </location>
</feature>
<dbReference type="PROSITE" id="PS51532">
    <property type="entry name" value="PITH"/>
    <property type="match status" value="1"/>
</dbReference>
<feature type="coiled-coil region" evidence="2">
    <location>
        <begin position="617"/>
        <end position="693"/>
    </location>
</feature>
<dbReference type="HOGENOM" id="CLU_309538_0_0_1"/>
<dbReference type="AlphaFoldDB" id="A0A066VPG7"/>
<feature type="compositionally biased region" description="Low complexity" evidence="3">
    <location>
        <begin position="791"/>
        <end position="822"/>
    </location>
</feature>
<evidence type="ECO:0000256" key="1">
    <source>
        <dbReference type="ARBA" id="ARBA00023157"/>
    </source>
</evidence>
<dbReference type="EMBL" id="JMSN01000072">
    <property type="protein sequence ID" value="KDN42188.1"/>
    <property type="molecule type" value="Genomic_DNA"/>
</dbReference>
<dbReference type="OrthoDB" id="10263751at2759"/>
<keyword evidence="1" id="KW-1015">Disulfide bond</keyword>
<evidence type="ECO:0000313" key="6">
    <source>
        <dbReference type="EMBL" id="KDN42188.1"/>
    </source>
</evidence>
<evidence type="ECO:0000256" key="2">
    <source>
        <dbReference type="SAM" id="Coils"/>
    </source>
</evidence>
<dbReference type="InterPro" id="IPR017937">
    <property type="entry name" value="Thioredoxin_CS"/>
</dbReference>
<dbReference type="RefSeq" id="XP_013241969.1">
    <property type="nucleotide sequence ID" value="XM_013386515.1"/>
</dbReference>
<dbReference type="OMA" id="GWHYAPL"/>
<dbReference type="InParanoid" id="A0A066VPG7"/>
<accession>A0A066VPG7</accession>
<dbReference type="InterPro" id="IPR037047">
    <property type="entry name" value="PITH_dom_sf"/>
</dbReference>
<dbReference type="Proteomes" id="UP000027361">
    <property type="component" value="Unassembled WGS sequence"/>
</dbReference>
<name>A0A066VPG7_TILAU</name>
<dbReference type="GO" id="GO:0005737">
    <property type="term" value="C:cytoplasm"/>
    <property type="evidence" value="ECO:0007669"/>
    <property type="project" value="UniProtKB-ARBA"/>
</dbReference>
<gene>
    <name evidence="6" type="ORF">K437DRAFT_166354</name>
</gene>
<keyword evidence="7" id="KW-1185">Reference proteome</keyword>
<feature type="compositionally biased region" description="Basic and acidic residues" evidence="3">
    <location>
        <begin position="347"/>
        <end position="357"/>
    </location>
</feature>
<dbReference type="Pfam" id="PF00085">
    <property type="entry name" value="Thioredoxin"/>
    <property type="match status" value="1"/>
</dbReference>
<dbReference type="InterPro" id="IPR036249">
    <property type="entry name" value="Thioredoxin-like_sf"/>
</dbReference>
<dbReference type="STRING" id="1037660.A0A066VPG7"/>
<evidence type="ECO:0000256" key="3">
    <source>
        <dbReference type="SAM" id="MobiDB-lite"/>
    </source>
</evidence>
<dbReference type="InterPro" id="IPR013766">
    <property type="entry name" value="Thioredoxin_domain"/>
</dbReference>
<sequence>MVVIDFHATWCGPCHAIAPIYDRLASQYASDIFLKVDVDRVPDIAQRYSVTAMPTFIFIKNKAPVETLRGANPQQLQVLCQKHSGGASGSGAFSGNGQSLSGGSGSSTSGSGSGAGGVNAPNKSLLSQIDQSRSLALNEQSAHPLKSIIKGPSGDSYLASDADEQLLIQLAFSQKVRISHILLHTTPSAAAQAPKRIKLYVNQPNLGFDDIDDGGSTAPAQELELAEDDVKSGPSGGGGRAVPLKFVKFQNVDSLAIAVVANQGGEETTRIDALDIYGVAMEGMNMGELKKIEAEAEPRGWNGRLPSRTGLKGGSGGATPRYYAPGFAGGHHGCAKGGAAAATLSPDRSRTSAETDASHASTPTAYGHSLNGAGGGGGVTGHRRRSSTSTSRTSIPTSFADDEEEIERAFKPMAPPRFTAKDEEDLLMLGGRDPAAAAGDGADGAMGDGVSLFSWHTAPLALALAPPLGALLGAKAEHWSNAILLFLASFWLYQFIRVPWDMYYAARTRKVLHADMVADEQQNETPEQRQTRLAATAELHRAELVALVWCIASPVAGAWLLHWLRETLTDGSDYLNTFNIRLFMFSAGIKPWIHAFKLIRRRLLFLQEEVHYPHSQVEQLSRRLRQMEAEISALRKIFATKGDVRLLRDGIDTPLAQLSRAVRKYEKKEEHLRLSAEDKFNLVESRLEDLLREVAINAELIEVERRERERIANLPMSLFQAVRYALGRSGAGSSTQQHHYLHDAPRSLPSTTALGIGDTQGGLGSPTGSGFVPLHQYPAPPGKSAGPPIGPSTSTSNGSAAAAGSSGANSANGGPSPTSNGSSLPEMYLHSIPLSPNSRSAPWYERGSMWYLFLPLNLTNSALKLAGDKAKSLTDDTYYQQTMQQAHHPAFVAAQHNYKRIDHAK</sequence>
<feature type="domain" description="PITH" evidence="5">
    <location>
        <begin position="114"/>
        <end position="296"/>
    </location>
</feature>
<dbReference type="Gene3D" id="3.40.30.10">
    <property type="entry name" value="Glutaredoxin"/>
    <property type="match status" value="1"/>
</dbReference>
<keyword evidence="2" id="KW-0175">Coiled coil</keyword>
<dbReference type="SUPFAM" id="SSF49785">
    <property type="entry name" value="Galactose-binding domain-like"/>
    <property type="match status" value="1"/>
</dbReference>
<evidence type="ECO:0000259" key="4">
    <source>
        <dbReference type="PROSITE" id="PS51352"/>
    </source>
</evidence>
<dbReference type="CDD" id="cd02947">
    <property type="entry name" value="TRX_family"/>
    <property type="match status" value="1"/>
</dbReference>